<dbReference type="InterPro" id="IPR006439">
    <property type="entry name" value="HAD-SF_hydro_IA"/>
</dbReference>
<dbReference type="EMBL" id="JAMZFW010000016">
    <property type="protein sequence ID" value="MCP1102970.1"/>
    <property type="molecule type" value="Genomic_DNA"/>
</dbReference>
<dbReference type="GO" id="GO:0016787">
    <property type="term" value="F:hydrolase activity"/>
    <property type="evidence" value="ECO:0007669"/>
    <property type="project" value="UniProtKB-KW"/>
</dbReference>
<evidence type="ECO:0000256" key="3">
    <source>
        <dbReference type="ARBA" id="ARBA00022801"/>
    </source>
</evidence>
<evidence type="ECO:0000256" key="2">
    <source>
        <dbReference type="ARBA" id="ARBA00022723"/>
    </source>
</evidence>
<dbReference type="SFLD" id="SFLDS00003">
    <property type="entry name" value="Haloacid_Dehalogenase"/>
    <property type="match status" value="1"/>
</dbReference>
<name>A0ABT1EAW2_9FIRM</name>
<dbReference type="Proteomes" id="UP001523566">
    <property type="component" value="Unassembled WGS sequence"/>
</dbReference>
<keyword evidence="4" id="KW-0460">Magnesium</keyword>
<comment type="cofactor">
    <cofactor evidence="1">
        <name>Mg(2+)</name>
        <dbReference type="ChEBI" id="CHEBI:18420"/>
    </cofactor>
</comment>
<dbReference type="SUPFAM" id="SSF56784">
    <property type="entry name" value="HAD-like"/>
    <property type="match status" value="1"/>
</dbReference>
<dbReference type="Gene3D" id="1.10.150.520">
    <property type="match status" value="1"/>
</dbReference>
<keyword evidence="6" id="KW-1185">Reference proteome</keyword>
<protein>
    <submittedName>
        <fullName evidence="5">HAD-IA family hydrolase</fullName>
    </submittedName>
</protein>
<gene>
    <name evidence="5" type="ORF">NK125_11135</name>
</gene>
<dbReference type="InterPro" id="IPR051400">
    <property type="entry name" value="HAD-like_hydrolase"/>
</dbReference>
<keyword evidence="3 5" id="KW-0378">Hydrolase</keyword>
<dbReference type="NCBIfam" id="TIGR01549">
    <property type="entry name" value="HAD-SF-IA-v1"/>
    <property type="match status" value="1"/>
</dbReference>
<dbReference type="InterPro" id="IPR023214">
    <property type="entry name" value="HAD_sf"/>
</dbReference>
<dbReference type="InterPro" id="IPR036412">
    <property type="entry name" value="HAD-like_sf"/>
</dbReference>
<dbReference type="RefSeq" id="WP_262066758.1">
    <property type="nucleotide sequence ID" value="NZ_JAMXOD010000016.1"/>
</dbReference>
<evidence type="ECO:0000256" key="1">
    <source>
        <dbReference type="ARBA" id="ARBA00001946"/>
    </source>
</evidence>
<keyword evidence="2" id="KW-0479">Metal-binding</keyword>
<evidence type="ECO:0000313" key="6">
    <source>
        <dbReference type="Proteomes" id="UP001523566"/>
    </source>
</evidence>
<accession>A0ABT1EAW2</accession>
<dbReference type="PANTHER" id="PTHR46470">
    <property type="entry name" value="N-ACYLNEURAMINATE-9-PHOSPHATASE"/>
    <property type="match status" value="1"/>
</dbReference>
<sequence>MIKAVVFDIDNTMYDYDGGNEIALQKVSRYCKEKIGLSERDFYEKIKRAQEMVEERTGIQYAASHNRLLRFQCLLELLNRSSFSMALTMYQIYWDTLIEDMKPEPGLLDFIKELKSQGILVGVGTDMTAYIQYRKLEKLGVLEDMDMILTSEEAGIEKPSEKFFELCVKKLGCKPCECVFIGDNLERDVKGSIESGLRGIWYKPANQSSQYETIENFKECLKGGRNEII</sequence>
<evidence type="ECO:0000313" key="5">
    <source>
        <dbReference type="EMBL" id="MCP1102970.1"/>
    </source>
</evidence>
<comment type="caution">
    <text evidence="5">The sequence shown here is derived from an EMBL/GenBank/DDBJ whole genome shotgun (WGS) entry which is preliminary data.</text>
</comment>
<dbReference type="PANTHER" id="PTHR46470:SF2">
    <property type="entry name" value="GLYCERALDEHYDE 3-PHOSPHATE PHOSPHATASE"/>
    <property type="match status" value="1"/>
</dbReference>
<organism evidence="5 6">
    <name type="scientific">Aequitasia blattaphilus</name>
    <dbReference type="NCBI Taxonomy" id="2949332"/>
    <lineage>
        <taxon>Bacteria</taxon>
        <taxon>Bacillati</taxon>
        <taxon>Bacillota</taxon>
        <taxon>Clostridia</taxon>
        <taxon>Lachnospirales</taxon>
        <taxon>Lachnospiraceae</taxon>
        <taxon>Aequitasia</taxon>
    </lineage>
</organism>
<dbReference type="PRINTS" id="PR00413">
    <property type="entry name" value="HADHALOGNASE"/>
</dbReference>
<dbReference type="Gene3D" id="3.40.50.1000">
    <property type="entry name" value="HAD superfamily/HAD-like"/>
    <property type="match status" value="1"/>
</dbReference>
<dbReference type="Pfam" id="PF00702">
    <property type="entry name" value="Hydrolase"/>
    <property type="match status" value="1"/>
</dbReference>
<evidence type="ECO:0000256" key="4">
    <source>
        <dbReference type="ARBA" id="ARBA00022842"/>
    </source>
</evidence>
<reference evidence="5 6" key="1">
    <citation type="journal article" date="2022" name="Genome Biol. Evol.">
        <title>Host diet, physiology and behaviors set the stage for Lachnospiraceae cladogenesis.</title>
        <authorList>
            <person name="Vera-Ponce De Leon A."/>
            <person name="Schneider M."/>
            <person name="Jahnes B.C."/>
            <person name="Sadowski V."/>
            <person name="Camuy-Velez L.A."/>
            <person name="Duan J."/>
            <person name="Sabree Z.L."/>
        </authorList>
    </citation>
    <scope>NUCLEOTIDE SEQUENCE [LARGE SCALE GENOMIC DNA]</scope>
    <source>
        <strain evidence="5 6">PAL113</strain>
    </source>
</reference>
<proteinExistence type="predicted"/>
<dbReference type="SFLD" id="SFLDG01129">
    <property type="entry name" value="C1.5:_HAD__Beta-PGM__Phosphata"/>
    <property type="match status" value="1"/>
</dbReference>